<dbReference type="RefSeq" id="WP_012639091.1">
    <property type="nucleotide sequence ID" value="NC_011901.1"/>
</dbReference>
<accession>B8GM29</accession>
<keyword evidence="1" id="KW-1133">Transmembrane helix</keyword>
<dbReference type="STRING" id="396588.Tgr7_2540"/>
<dbReference type="AlphaFoldDB" id="B8GM29"/>
<keyword evidence="3" id="KW-1185">Reference proteome</keyword>
<dbReference type="EMBL" id="CP001339">
    <property type="protein sequence ID" value="ACL73616.1"/>
    <property type="molecule type" value="Genomic_DNA"/>
</dbReference>
<evidence type="ECO:0000313" key="2">
    <source>
        <dbReference type="EMBL" id="ACL73616.1"/>
    </source>
</evidence>
<evidence type="ECO:0000256" key="1">
    <source>
        <dbReference type="SAM" id="Phobius"/>
    </source>
</evidence>
<keyword evidence="1" id="KW-0472">Membrane</keyword>
<name>B8GM29_THISH</name>
<feature type="transmembrane region" description="Helical" evidence="1">
    <location>
        <begin position="44"/>
        <end position="63"/>
    </location>
</feature>
<gene>
    <name evidence="2" type="ordered locus">Tgr7_2540</name>
</gene>
<keyword evidence="1" id="KW-0812">Transmembrane</keyword>
<sequence>MLKFLTLLALIWFAWWRVRRFLWHRRLRREGREIPVEKGPRPITLLAGMLLAVYGGYMLWHLFSLSGSGA</sequence>
<evidence type="ECO:0000313" key="3">
    <source>
        <dbReference type="Proteomes" id="UP000002383"/>
    </source>
</evidence>
<dbReference type="Proteomes" id="UP000002383">
    <property type="component" value="Chromosome"/>
</dbReference>
<dbReference type="HOGENOM" id="CLU_203347_0_0_6"/>
<proteinExistence type="predicted"/>
<organism evidence="2 3">
    <name type="scientific">Thioalkalivibrio sulfidiphilus (strain HL-EbGR7)</name>
    <dbReference type="NCBI Taxonomy" id="396588"/>
    <lineage>
        <taxon>Bacteria</taxon>
        <taxon>Pseudomonadati</taxon>
        <taxon>Pseudomonadota</taxon>
        <taxon>Gammaproteobacteria</taxon>
        <taxon>Chromatiales</taxon>
        <taxon>Ectothiorhodospiraceae</taxon>
        <taxon>Thioalkalivibrio</taxon>
    </lineage>
</organism>
<reference evidence="2 3" key="1">
    <citation type="journal article" date="2011" name="Stand. Genomic Sci.">
        <title>Complete genome sequence of 'Thioalkalivibrio sulfidophilus' HL-EbGr7.</title>
        <authorList>
            <person name="Muyzer G."/>
            <person name="Sorokin D.Y."/>
            <person name="Mavromatis K."/>
            <person name="Lapidus A."/>
            <person name="Clum A."/>
            <person name="Ivanova N."/>
            <person name="Pati A."/>
            <person name="d'Haeseleer P."/>
            <person name="Woyke T."/>
            <person name="Kyrpides N.C."/>
        </authorList>
    </citation>
    <scope>NUCLEOTIDE SEQUENCE [LARGE SCALE GENOMIC DNA]</scope>
    <source>
        <strain evidence="2 3">HL-EbGR7</strain>
    </source>
</reference>
<protein>
    <submittedName>
        <fullName evidence="2">Uncharacterized protein</fullName>
    </submittedName>
</protein>
<dbReference type="KEGG" id="tgr:Tgr7_2540"/>
<dbReference type="OrthoDB" id="5612742at2"/>